<dbReference type="AlphaFoldDB" id="A0A0K2GHT9"/>
<dbReference type="RefSeq" id="WP_053381378.1">
    <property type="nucleotide sequence ID" value="NZ_CP011801.1"/>
</dbReference>
<organism evidence="2 3">
    <name type="scientific">Nitrospira moscoviensis</name>
    <dbReference type="NCBI Taxonomy" id="42253"/>
    <lineage>
        <taxon>Bacteria</taxon>
        <taxon>Pseudomonadati</taxon>
        <taxon>Nitrospirota</taxon>
        <taxon>Nitrospiria</taxon>
        <taxon>Nitrospirales</taxon>
        <taxon>Nitrospiraceae</taxon>
        <taxon>Nitrospira</taxon>
    </lineage>
</organism>
<evidence type="ECO:0000259" key="1">
    <source>
        <dbReference type="Pfam" id="PF09836"/>
    </source>
</evidence>
<name>A0A0K2GHT9_NITMO</name>
<dbReference type="KEGG" id="nmv:NITMOv2_4152"/>
<reference evidence="2 3" key="1">
    <citation type="journal article" date="2015" name="Proc. Natl. Acad. Sci. U.S.A.">
        <title>Expanded metabolic versatility of ubiquitous nitrite-oxidizing bacteria from the genus Nitrospira.</title>
        <authorList>
            <person name="Koch H."/>
            <person name="Lucker S."/>
            <person name="Albertsen M."/>
            <person name="Kitzinger K."/>
            <person name="Herbold C."/>
            <person name="Spieck E."/>
            <person name="Nielsen P.H."/>
            <person name="Wagner M."/>
            <person name="Daims H."/>
        </authorList>
    </citation>
    <scope>NUCLEOTIDE SEQUENCE [LARGE SCALE GENOMIC DNA]</scope>
    <source>
        <strain evidence="2 3">NSP M-1</strain>
    </source>
</reference>
<dbReference type="STRING" id="42253.NITMOv2_4152"/>
<dbReference type="InterPro" id="IPR018640">
    <property type="entry name" value="DUF2063"/>
</dbReference>
<dbReference type="Proteomes" id="UP000069205">
    <property type="component" value="Chromosome"/>
</dbReference>
<keyword evidence="3" id="KW-1185">Reference proteome</keyword>
<dbReference type="OrthoDB" id="4146344at2"/>
<evidence type="ECO:0000313" key="2">
    <source>
        <dbReference type="EMBL" id="ALA60533.1"/>
    </source>
</evidence>
<evidence type="ECO:0000313" key="3">
    <source>
        <dbReference type="Proteomes" id="UP000069205"/>
    </source>
</evidence>
<proteinExistence type="predicted"/>
<gene>
    <name evidence="2" type="ORF">NITMOv2_4152</name>
</gene>
<dbReference type="InterPro" id="IPR044922">
    <property type="entry name" value="DUF2063_N_sf"/>
</dbReference>
<dbReference type="EMBL" id="CP011801">
    <property type="protein sequence ID" value="ALA60533.1"/>
    <property type="molecule type" value="Genomic_DNA"/>
</dbReference>
<dbReference type="Gene3D" id="1.10.150.690">
    <property type="entry name" value="DUF2063"/>
    <property type="match status" value="1"/>
</dbReference>
<feature type="domain" description="Putative DNA-binding" evidence="1">
    <location>
        <begin position="5"/>
        <end position="96"/>
    </location>
</feature>
<protein>
    <recommendedName>
        <fullName evidence="1">Putative DNA-binding domain-containing protein</fullName>
    </recommendedName>
</protein>
<dbReference type="PATRIC" id="fig|42253.5.peg.4100"/>
<sequence>MPLCEIQRAFAEAMIDGKPQRVAAALAPQQSDLRHVALYRRLIRNNYVQVLRITYPALSRFVGDRQFALFARWYGQAYPSSSGDLFPYGRSFPALLQRIGAPETLTSLAQLEWACHQLYQAADDPPGPSNRLPLIACDGSSRVMVRCHPAARFLSFPSPVHRLWLALQPDVASDEDLVWPLPDEPTVVAAARAGGRVLITPLSRLEYALLGTLSIGVDVASLERWVRAAGSEFDLTEFIGRLTSRGVIVGCWVKEGT</sequence>
<accession>A0A0K2GHT9</accession>
<dbReference type="Pfam" id="PF09836">
    <property type="entry name" value="DUF2063"/>
    <property type="match status" value="1"/>
</dbReference>